<feature type="compositionally biased region" description="Basic residues" evidence="1">
    <location>
        <begin position="7"/>
        <end position="16"/>
    </location>
</feature>
<feature type="transmembrane region" description="Helical" evidence="2">
    <location>
        <begin position="255"/>
        <end position="276"/>
    </location>
</feature>
<feature type="region of interest" description="Disordered" evidence="1">
    <location>
        <begin position="1"/>
        <end position="43"/>
    </location>
</feature>
<accession>A0A1D2NDD7</accession>
<protein>
    <submittedName>
        <fullName evidence="3">Uncharacterized protein</fullName>
    </submittedName>
</protein>
<evidence type="ECO:0000313" key="4">
    <source>
        <dbReference type="Proteomes" id="UP000094527"/>
    </source>
</evidence>
<feature type="transmembrane region" description="Helical" evidence="2">
    <location>
        <begin position="403"/>
        <end position="424"/>
    </location>
</feature>
<feature type="transmembrane region" description="Helical" evidence="2">
    <location>
        <begin position="296"/>
        <end position="315"/>
    </location>
</feature>
<keyword evidence="2" id="KW-0472">Membrane</keyword>
<dbReference type="EMBL" id="LJIJ01000090">
    <property type="protein sequence ID" value="ODN03006.1"/>
    <property type="molecule type" value="Genomic_DNA"/>
</dbReference>
<evidence type="ECO:0000256" key="1">
    <source>
        <dbReference type="SAM" id="MobiDB-lite"/>
    </source>
</evidence>
<feature type="transmembrane region" description="Helical" evidence="2">
    <location>
        <begin position="115"/>
        <end position="132"/>
    </location>
</feature>
<reference evidence="3 4" key="1">
    <citation type="journal article" date="2016" name="Genome Biol. Evol.">
        <title>Gene Family Evolution Reflects Adaptation to Soil Environmental Stressors in the Genome of the Collembolan Orchesella cincta.</title>
        <authorList>
            <person name="Faddeeva-Vakhrusheva A."/>
            <person name="Derks M.F."/>
            <person name="Anvar S.Y."/>
            <person name="Agamennone V."/>
            <person name="Suring W."/>
            <person name="Smit S."/>
            <person name="van Straalen N.M."/>
            <person name="Roelofs D."/>
        </authorList>
    </citation>
    <scope>NUCLEOTIDE SEQUENCE [LARGE SCALE GENOMIC DNA]</scope>
    <source>
        <tissue evidence="3">Mixed pool</tissue>
    </source>
</reference>
<name>A0A1D2NDD7_ORCCI</name>
<feature type="transmembrane region" description="Helical" evidence="2">
    <location>
        <begin position="364"/>
        <end position="388"/>
    </location>
</feature>
<evidence type="ECO:0000256" key="2">
    <source>
        <dbReference type="SAM" id="Phobius"/>
    </source>
</evidence>
<gene>
    <name evidence="3" type="ORF">Ocin01_03690</name>
</gene>
<keyword evidence="2" id="KW-1133">Transmembrane helix</keyword>
<keyword evidence="2" id="KW-0812">Transmembrane</keyword>
<comment type="caution">
    <text evidence="3">The sequence shown here is derived from an EMBL/GenBank/DDBJ whole genome shotgun (WGS) entry which is preliminary data.</text>
</comment>
<sequence length="659" mass="75643">MQNAGTLKKRRRRQIKKVSTSAVTDHPEFPKNSQDIEKTPLVQNTENDTRIRIEIGKNYKIGNIATSRANSSRITRNPTFSDLEQDISTEEKSDYQNQVGHDQPYLFTKSVLNRLRVIVISGMLSANFPWLWNNKTKRIERWSPVMVKLWKMYWCGTVIQSICMLSYHIHCLNGMYSRNLESYRGIFAYSVILYFYACHLGYRASMFLYEDDMRRYINRLQDFNEEYVDKYLIYADKGTEFGAGRMVMNLSIPAAACNIANSLFLFLVTPSAPYYLTSMIKPLRWYSLIPGAFHELTLIGHTIITYLTISWLQVAHTSTMDFWLREMHKGIDSDYTSDNLRQPDIAVTTYRALQLMCTMFNDCMAPLCIPVWKFSVAFGFIPSGYIWIRSMNRLFIEEFPGVLLYPFGVINCITMGFGCIAMAAEMYDIANSFISSWSLTNQKDFKRTLMSCPTLKVKVGQYYSISGATAITFFQGLLLPVFPMDVLKFVSSVSKFYEDLKPDLHSGQQYITNVNDECYSYWFYYKDPLCLNICPLAGYLRLFTPTETEGKLGLDVVPQNVTSISSKLMSLDENSTVKTPAGNETVGEAVKRINAVLSKRLEICTATNFKFSPESNFPDGETPSDRAHCAIFLEADRRKMVIMSNCIMSQLGHDEQFKF</sequence>
<evidence type="ECO:0000313" key="3">
    <source>
        <dbReference type="EMBL" id="ODN03006.1"/>
    </source>
</evidence>
<feature type="compositionally biased region" description="Basic and acidic residues" evidence="1">
    <location>
        <begin position="25"/>
        <end position="38"/>
    </location>
</feature>
<keyword evidence="4" id="KW-1185">Reference proteome</keyword>
<dbReference type="AlphaFoldDB" id="A0A1D2NDD7"/>
<organism evidence="3 4">
    <name type="scientific">Orchesella cincta</name>
    <name type="common">Springtail</name>
    <name type="synonym">Podura cincta</name>
    <dbReference type="NCBI Taxonomy" id="48709"/>
    <lineage>
        <taxon>Eukaryota</taxon>
        <taxon>Metazoa</taxon>
        <taxon>Ecdysozoa</taxon>
        <taxon>Arthropoda</taxon>
        <taxon>Hexapoda</taxon>
        <taxon>Collembola</taxon>
        <taxon>Entomobryomorpha</taxon>
        <taxon>Entomobryoidea</taxon>
        <taxon>Orchesellidae</taxon>
        <taxon>Orchesellinae</taxon>
        <taxon>Orchesella</taxon>
    </lineage>
</organism>
<feature type="transmembrane region" description="Helical" evidence="2">
    <location>
        <begin position="152"/>
        <end position="170"/>
    </location>
</feature>
<proteinExistence type="predicted"/>
<feature type="transmembrane region" description="Helical" evidence="2">
    <location>
        <begin position="186"/>
        <end position="209"/>
    </location>
</feature>
<dbReference type="Proteomes" id="UP000094527">
    <property type="component" value="Unassembled WGS sequence"/>
</dbReference>